<reference evidence="3 4" key="1">
    <citation type="submission" date="2016-03" db="EMBL/GenBank/DDBJ databases">
        <authorList>
            <person name="Ploux O."/>
        </authorList>
    </citation>
    <scope>NUCLEOTIDE SEQUENCE [LARGE SCALE GENOMIC DNA]</scope>
    <source>
        <strain evidence="3 4">R0</strain>
    </source>
</reference>
<dbReference type="OrthoDB" id="5295592at2"/>
<gene>
    <name evidence="3" type="ORF">AZI86_16695</name>
</gene>
<comment type="caution">
    <text evidence="3">The sequence shown here is derived from an EMBL/GenBank/DDBJ whole genome shotgun (WGS) entry which is preliminary data.</text>
</comment>
<accession>A0A150WHL6</accession>
<feature type="region of interest" description="Disordered" evidence="1">
    <location>
        <begin position="104"/>
        <end position="126"/>
    </location>
</feature>
<dbReference type="RefSeq" id="WP_061836431.1">
    <property type="nucleotide sequence ID" value="NZ_LUKE01000005.1"/>
</dbReference>
<proteinExistence type="predicted"/>
<evidence type="ECO:0000313" key="4">
    <source>
        <dbReference type="Proteomes" id="UP000075320"/>
    </source>
</evidence>
<dbReference type="AlphaFoldDB" id="A0A150WHL6"/>
<evidence type="ECO:0000313" key="3">
    <source>
        <dbReference type="EMBL" id="KYG62470.1"/>
    </source>
</evidence>
<dbReference type="Proteomes" id="UP000075320">
    <property type="component" value="Unassembled WGS sequence"/>
</dbReference>
<name>A0A150WHL6_BDEBC</name>
<keyword evidence="2" id="KW-0732">Signal</keyword>
<feature type="compositionally biased region" description="Basic and acidic residues" evidence="1">
    <location>
        <begin position="117"/>
        <end position="126"/>
    </location>
</feature>
<sequence>MKMLILIPMLFFSVVTRADVIKCFFTEPFVNSTYDMKKAKLVFKDSEGRVTIYPKATFEITGPTTFEIRTKDGTVLQTLKLDNQGSDGMSDFIYPYSVKDDSGLTGSPSGYGGCESNHLKRTEPPQ</sequence>
<evidence type="ECO:0000256" key="1">
    <source>
        <dbReference type="SAM" id="MobiDB-lite"/>
    </source>
</evidence>
<evidence type="ECO:0000256" key="2">
    <source>
        <dbReference type="SAM" id="SignalP"/>
    </source>
</evidence>
<feature type="signal peptide" evidence="2">
    <location>
        <begin position="1"/>
        <end position="18"/>
    </location>
</feature>
<feature type="chain" id="PRO_5007572885" evidence="2">
    <location>
        <begin position="19"/>
        <end position="126"/>
    </location>
</feature>
<dbReference type="EMBL" id="LUKE01000005">
    <property type="protein sequence ID" value="KYG62470.1"/>
    <property type="molecule type" value="Genomic_DNA"/>
</dbReference>
<keyword evidence="4" id="KW-1185">Reference proteome</keyword>
<organism evidence="3 4">
    <name type="scientific">Bdellovibrio bacteriovorus</name>
    <dbReference type="NCBI Taxonomy" id="959"/>
    <lineage>
        <taxon>Bacteria</taxon>
        <taxon>Pseudomonadati</taxon>
        <taxon>Bdellovibrionota</taxon>
        <taxon>Bdellovibrionia</taxon>
        <taxon>Bdellovibrionales</taxon>
        <taxon>Pseudobdellovibrionaceae</taxon>
        <taxon>Bdellovibrio</taxon>
    </lineage>
</organism>
<protein>
    <submittedName>
        <fullName evidence="3">Uncharacterized protein</fullName>
    </submittedName>
</protein>